<accession>A0A8X7CI14</accession>
<dbReference type="AlphaFoldDB" id="A0A8X7CI14"/>
<name>A0A8X7CI14_9ARAC</name>
<sequence length="90" mass="10159">MSSHHLHIRAIVIVSLFSSVWLCESSCSCSQRLMSKWQCSKTDMRKRDTSNLHLSTKLAKSGYYHNSSVLCSSGPPADSQKIKTDKKRNN</sequence>
<gene>
    <name evidence="3" type="ORF">TNIN_313041</name>
</gene>
<keyword evidence="4" id="KW-1185">Reference proteome</keyword>
<reference evidence="3" key="1">
    <citation type="submission" date="2020-08" db="EMBL/GenBank/DDBJ databases">
        <title>Multicomponent nature underlies the extraordinary mechanical properties of spider dragline silk.</title>
        <authorList>
            <person name="Kono N."/>
            <person name="Nakamura H."/>
            <person name="Mori M."/>
            <person name="Yoshida Y."/>
            <person name="Ohtoshi R."/>
            <person name="Malay A.D."/>
            <person name="Moran D.A.P."/>
            <person name="Tomita M."/>
            <person name="Numata K."/>
            <person name="Arakawa K."/>
        </authorList>
    </citation>
    <scope>NUCLEOTIDE SEQUENCE</scope>
</reference>
<evidence type="ECO:0000313" key="4">
    <source>
        <dbReference type="Proteomes" id="UP000886998"/>
    </source>
</evidence>
<dbReference type="Proteomes" id="UP000886998">
    <property type="component" value="Unassembled WGS sequence"/>
</dbReference>
<feature type="compositionally biased region" description="Basic and acidic residues" evidence="1">
    <location>
        <begin position="80"/>
        <end position="90"/>
    </location>
</feature>
<proteinExistence type="predicted"/>
<evidence type="ECO:0008006" key="5">
    <source>
        <dbReference type="Google" id="ProtNLM"/>
    </source>
</evidence>
<evidence type="ECO:0000256" key="1">
    <source>
        <dbReference type="SAM" id="MobiDB-lite"/>
    </source>
</evidence>
<comment type="caution">
    <text evidence="3">The sequence shown here is derived from an EMBL/GenBank/DDBJ whole genome shotgun (WGS) entry which is preliminary data.</text>
</comment>
<organism evidence="3 4">
    <name type="scientific">Trichonephila inaurata madagascariensis</name>
    <dbReference type="NCBI Taxonomy" id="2747483"/>
    <lineage>
        <taxon>Eukaryota</taxon>
        <taxon>Metazoa</taxon>
        <taxon>Ecdysozoa</taxon>
        <taxon>Arthropoda</taxon>
        <taxon>Chelicerata</taxon>
        <taxon>Arachnida</taxon>
        <taxon>Araneae</taxon>
        <taxon>Araneomorphae</taxon>
        <taxon>Entelegynae</taxon>
        <taxon>Araneoidea</taxon>
        <taxon>Nephilidae</taxon>
        <taxon>Trichonephila</taxon>
        <taxon>Trichonephila inaurata</taxon>
    </lineage>
</organism>
<protein>
    <recommendedName>
        <fullName evidence="5">Secreted protein</fullName>
    </recommendedName>
</protein>
<evidence type="ECO:0000256" key="2">
    <source>
        <dbReference type="SAM" id="SignalP"/>
    </source>
</evidence>
<feature type="signal peptide" evidence="2">
    <location>
        <begin position="1"/>
        <end position="25"/>
    </location>
</feature>
<evidence type="ECO:0000313" key="3">
    <source>
        <dbReference type="EMBL" id="GFY73534.1"/>
    </source>
</evidence>
<feature type="chain" id="PRO_5036464090" description="Secreted protein" evidence="2">
    <location>
        <begin position="26"/>
        <end position="90"/>
    </location>
</feature>
<keyword evidence="2" id="KW-0732">Signal</keyword>
<dbReference type="EMBL" id="BMAV01020144">
    <property type="protein sequence ID" value="GFY73534.1"/>
    <property type="molecule type" value="Genomic_DNA"/>
</dbReference>
<feature type="region of interest" description="Disordered" evidence="1">
    <location>
        <begin position="71"/>
        <end position="90"/>
    </location>
</feature>